<dbReference type="GO" id="GO:0140359">
    <property type="term" value="F:ABC-type transporter activity"/>
    <property type="evidence" value="ECO:0007669"/>
    <property type="project" value="InterPro"/>
</dbReference>
<name>A0A915DJ85_9BILA</name>
<dbReference type="Proteomes" id="UP000887574">
    <property type="component" value="Unplaced"/>
</dbReference>
<dbReference type="WBParaSite" id="jg19835">
    <property type="protein sequence ID" value="jg19835"/>
    <property type="gene ID" value="jg19835"/>
</dbReference>
<sequence length="299" mass="34746">MQKQLKIVNDVDDSAKIAVEIIENVRTIQLLTKEAYFLQKYFEKLHATMQPLIKAAIYDALMFSITQSFMYVSDLFCFGSIVHQDFTANEQHEFVEKSNKSNGAPTDNNTFWDERNLKKNVTKLSLTPPPDLASCFAKVKFAAQMQPELSAQIDTLVQIGQLDSIKQFFDKKIAQICNSKEREKTQMFFEKHQPALKISQEIRKNLSHYEKDQINVWRNLNDTDSEKEMFAKKFKTLPPNKQKTARDSIMLKQVLQEGGQQKIRALAVEHFKNFSSTPEQRQELVNYLLNLRFSPPRRV</sequence>
<keyword evidence="5" id="KW-1185">Reference proteome</keyword>
<evidence type="ECO:0000256" key="1">
    <source>
        <dbReference type="ARBA" id="ARBA00022692"/>
    </source>
</evidence>
<keyword evidence="3" id="KW-0472">Membrane</keyword>
<protein>
    <submittedName>
        <fullName evidence="6">ABC transmembrane type-1 domain-containing protein</fullName>
    </submittedName>
</protein>
<reference evidence="6" key="1">
    <citation type="submission" date="2022-11" db="UniProtKB">
        <authorList>
            <consortium name="WormBaseParasite"/>
        </authorList>
    </citation>
    <scope>IDENTIFICATION</scope>
</reference>
<dbReference type="Pfam" id="PF00664">
    <property type="entry name" value="ABC_membrane"/>
    <property type="match status" value="1"/>
</dbReference>
<proteinExistence type="predicted"/>
<evidence type="ECO:0000313" key="6">
    <source>
        <dbReference type="WBParaSite" id="jg19835"/>
    </source>
</evidence>
<dbReference type="SUPFAM" id="SSF90123">
    <property type="entry name" value="ABC transporter transmembrane region"/>
    <property type="match status" value="1"/>
</dbReference>
<dbReference type="GO" id="GO:0016020">
    <property type="term" value="C:membrane"/>
    <property type="evidence" value="ECO:0007669"/>
    <property type="project" value="InterPro"/>
</dbReference>
<dbReference type="Gene3D" id="1.20.1560.10">
    <property type="entry name" value="ABC transporter type 1, transmembrane domain"/>
    <property type="match status" value="1"/>
</dbReference>
<dbReference type="AlphaFoldDB" id="A0A915DJ85"/>
<dbReference type="InterPro" id="IPR011527">
    <property type="entry name" value="ABC1_TM_dom"/>
</dbReference>
<evidence type="ECO:0000259" key="4">
    <source>
        <dbReference type="PROSITE" id="PS50929"/>
    </source>
</evidence>
<accession>A0A915DJ85</accession>
<dbReference type="GO" id="GO:0005524">
    <property type="term" value="F:ATP binding"/>
    <property type="evidence" value="ECO:0007669"/>
    <property type="project" value="InterPro"/>
</dbReference>
<organism evidence="5 6">
    <name type="scientific">Ditylenchus dipsaci</name>
    <dbReference type="NCBI Taxonomy" id="166011"/>
    <lineage>
        <taxon>Eukaryota</taxon>
        <taxon>Metazoa</taxon>
        <taxon>Ecdysozoa</taxon>
        <taxon>Nematoda</taxon>
        <taxon>Chromadorea</taxon>
        <taxon>Rhabditida</taxon>
        <taxon>Tylenchina</taxon>
        <taxon>Tylenchomorpha</taxon>
        <taxon>Sphaerularioidea</taxon>
        <taxon>Anguinidae</taxon>
        <taxon>Anguininae</taxon>
        <taxon>Ditylenchus</taxon>
    </lineage>
</organism>
<feature type="domain" description="ABC transmembrane type-1" evidence="4">
    <location>
        <begin position="1"/>
        <end position="79"/>
    </location>
</feature>
<dbReference type="InterPro" id="IPR036640">
    <property type="entry name" value="ABC1_TM_sf"/>
</dbReference>
<dbReference type="PROSITE" id="PS50929">
    <property type="entry name" value="ABC_TM1F"/>
    <property type="match status" value="1"/>
</dbReference>
<evidence type="ECO:0000256" key="3">
    <source>
        <dbReference type="ARBA" id="ARBA00023136"/>
    </source>
</evidence>
<keyword evidence="2" id="KW-1133">Transmembrane helix</keyword>
<evidence type="ECO:0000313" key="5">
    <source>
        <dbReference type="Proteomes" id="UP000887574"/>
    </source>
</evidence>
<evidence type="ECO:0000256" key="2">
    <source>
        <dbReference type="ARBA" id="ARBA00022989"/>
    </source>
</evidence>
<keyword evidence="1" id="KW-0812">Transmembrane</keyword>